<dbReference type="Proteomes" id="UP000604046">
    <property type="component" value="Unassembled WGS sequence"/>
</dbReference>
<dbReference type="OrthoDB" id="429722at2759"/>
<dbReference type="AlphaFoldDB" id="A0A812R641"/>
<organism evidence="1 2">
    <name type="scientific">Symbiodinium natans</name>
    <dbReference type="NCBI Taxonomy" id="878477"/>
    <lineage>
        <taxon>Eukaryota</taxon>
        <taxon>Sar</taxon>
        <taxon>Alveolata</taxon>
        <taxon>Dinophyceae</taxon>
        <taxon>Suessiales</taxon>
        <taxon>Symbiodiniaceae</taxon>
        <taxon>Symbiodinium</taxon>
    </lineage>
</organism>
<keyword evidence="2" id="KW-1185">Reference proteome</keyword>
<evidence type="ECO:0000313" key="2">
    <source>
        <dbReference type="Proteomes" id="UP000604046"/>
    </source>
</evidence>
<name>A0A812R641_9DINO</name>
<gene>
    <name evidence="1" type="ORF">SNAT2548_LOCUS23053</name>
</gene>
<dbReference type="EMBL" id="CAJNDS010002306">
    <property type="protein sequence ID" value="CAE7423749.1"/>
    <property type="molecule type" value="Genomic_DNA"/>
</dbReference>
<comment type="caution">
    <text evidence="1">The sequence shown here is derived from an EMBL/GenBank/DDBJ whole genome shotgun (WGS) entry which is preliminary data.</text>
</comment>
<protein>
    <submittedName>
        <fullName evidence="1">Uncharacterized protein</fullName>
    </submittedName>
</protein>
<proteinExistence type="predicted"/>
<evidence type="ECO:0000313" key="1">
    <source>
        <dbReference type="EMBL" id="CAE7423749.1"/>
    </source>
</evidence>
<reference evidence="1" key="1">
    <citation type="submission" date="2021-02" db="EMBL/GenBank/DDBJ databases">
        <authorList>
            <person name="Dougan E. K."/>
            <person name="Rhodes N."/>
            <person name="Thang M."/>
            <person name="Chan C."/>
        </authorList>
    </citation>
    <scope>NUCLEOTIDE SEQUENCE</scope>
</reference>
<accession>A0A812R641</accession>
<sequence length="495" mass="55480">MACATALILNASQPLPPYPLKHECFECQVFHDRLVLPARHPSVRCLLKAQHQPIEAVDAEGAMASLHNGHVRKELVQHMLRCRQKSGRLFWSLKLRGLVSSLRPEHIIEAFLLCAPAPCSSSDASAWLASTYLEGNRRAGVFRPAAPQATCAGRGFRELPPRLAFPAESQEAIAELLHQMAPPPGMGPSILSHGPGHPLAGQISFFVTPGFSVAGREVLETQGGCRRGVAALFAGAWRFSERTASGIHRHLLRPLRATAFAVASGAHRRDEHRLRRLWPTLARIKRVQDLSYEELRASIKPTALALYEALGSGALSPLRGNPAGANLQSLRKLMMVLELARDFENQRGCRFDWLVHSRLDMIWVADHPPLAFFDKTRIWTAPLLGARGWQHQNRFIINDWHAVVPRHLANAYWGRWGFIQKGWAPWTPVSEPGELLAGVLEVLQVQTGQFDAVFCLEHCHAWACQFKSWLSDEMRASRWRWPDSRLVLITVRKRS</sequence>